<evidence type="ECO:0000259" key="6">
    <source>
        <dbReference type="Pfam" id="PF13087"/>
    </source>
</evidence>
<dbReference type="InterPro" id="IPR027417">
    <property type="entry name" value="P-loop_NTPase"/>
</dbReference>
<keyword evidence="4" id="KW-0067">ATP-binding</keyword>
<evidence type="ECO:0000256" key="5">
    <source>
        <dbReference type="SAM" id="MobiDB-lite"/>
    </source>
</evidence>
<keyword evidence="3" id="KW-0347">Helicase</keyword>
<evidence type="ECO:0000313" key="8">
    <source>
        <dbReference type="Proteomes" id="UP000193067"/>
    </source>
</evidence>
<accession>A0A1Y2ICF5</accession>
<dbReference type="STRING" id="1353009.A0A1Y2ICF5"/>
<dbReference type="GO" id="GO:0043139">
    <property type="term" value="F:5'-3' DNA helicase activity"/>
    <property type="evidence" value="ECO:0007669"/>
    <property type="project" value="TreeGrafter"/>
</dbReference>
<evidence type="ECO:0000256" key="4">
    <source>
        <dbReference type="ARBA" id="ARBA00022840"/>
    </source>
</evidence>
<proteinExistence type="predicted"/>
<dbReference type="InterPro" id="IPR050534">
    <property type="entry name" value="Coronavir_polyprotein_1ab"/>
</dbReference>
<feature type="region of interest" description="Disordered" evidence="5">
    <location>
        <begin position="714"/>
        <end position="750"/>
    </location>
</feature>
<dbReference type="CDD" id="cd17934">
    <property type="entry name" value="DEXXQc_Upf1-like"/>
    <property type="match status" value="1"/>
</dbReference>
<dbReference type="EMBL" id="KZ084134">
    <property type="protein sequence ID" value="OSC98834.1"/>
    <property type="molecule type" value="Genomic_DNA"/>
</dbReference>
<name>A0A1Y2ICF5_TRAC3</name>
<dbReference type="OrthoDB" id="6513042at2759"/>
<feature type="domain" description="DNA2/NAM7 helicase-like C-terminal" evidence="6">
    <location>
        <begin position="565"/>
        <end position="681"/>
    </location>
</feature>
<feature type="compositionally biased region" description="Basic and acidic residues" evidence="5">
    <location>
        <begin position="714"/>
        <end position="727"/>
    </location>
</feature>
<dbReference type="Proteomes" id="UP000193067">
    <property type="component" value="Unassembled WGS sequence"/>
</dbReference>
<organism evidence="7 8">
    <name type="scientific">Trametes coccinea (strain BRFM310)</name>
    <name type="common">Pycnoporus coccineus</name>
    <dbReference type="NCBI Taxonomy" id="1353009"/>
    <lineage>
        <taxon>Eukaryota</taxon>
        <taxon>Fungi</taxon>
        <taxon>Dikarya</taxon>
        <taxon>Basidiomycota</taxon>
        <taxon>Agaricomycotina</taxon>
        <taxon>Agaricomycetes</taxon>
        <taxon>Polyporales</taxon>
        <taxon>Polyporaceae</taxon>
        <taxon>Trametes</taxon>
    </lineage>
</organism>
<dbReference type="SUPFAM" id="SSF52540">
    <property type="entry name" value="P-loop containing nucleoside triphosphate hydrolases"/>
    <property type="match status" value="1"/>
</dbReference>
<gene>
    <name evidence="7" type="ORF">PYCCODRAFT_1374448</name>
</gene>
<keyword evidence="1" id="KW-0547">Nucleotide-binding</keyword>
<protein>
    <submittedName>
        <fullName evidence="7">p-loop containing nucleoside triphosphate hydrolase protein</fullName>
    </submittedName>
</protein>
<dbReference type="InterPro" id="IPR041679">
    <property type="entry name" value="DNA2/NAM7-like_C"/>
</dbReference>
<evidence type="ECO:0000256" key="1">
    <source>
        <dbReference type="ARBA" id="ARBA00022741"/>
    </source>
</evidence>
<reference evidence="7 8" key="1">
    <citation type="journal article" date="2015" name="Biotechnol. Biofuels">
        <title>Enhanced degradation of softwood versus hardwood by the white-rot fungus Pycnoporus coccineus.</title>
        <authorList>
            <person name="Couturier M."/>
            <person name="Navarro D."/>
            <person name="Chevret D."/>
            <person name="Henrissat B."/>
            <person name="Piumi F."/>
            <person name="Ruiz-Duenas F.J."/>
            <person name="Martinez A.T."/>
            <person name="Grigoriev I.V."/>
            <person name="Riley R."/>
            <person name="Lipzen A."/>
            <person name="Berrin J.G."/>
            <person name="Master E.R."/>
            <person name="Rosso M.N."/>
        </authorList>
    </citation>
    <scope>NUCLEOTIDE SEQUENCE [LARGE SCALE GENOMIC DNA]</scope>
    <source>
        <strain evidence="7 8">BRFM310</strain>
    </source>
</reference>
<dbReference type="Gene3D" id="3.40.50.300">
    <property type="entry name" value="P-loop containing nucleotide triphosphate hydrolases"/>
    <property type="match status" value="2"/>
</dbReference>
<dbReference type="GO" id="GO:0005524">
    <property type="term" value="F:ATP binding"/>
    <property type="evidence" value="ECO:0007669"/>
    <property type="project" value="UniProtKB-KW"/>
</dbReference>
<evidence type="ECO:0000313" key="7">
    <source>
        <dbReference type="EMBL" id="OSC98834.1"/>
    </source>
</evidence>
<dbReference type="Pfam" id="PF13604">
    <property type="entry name" value="AAA_30"/>
    <property type="match status" value="1"/>
</dbReference>
<dbReference type="AlphaFoldDB" id="A0A1Y2ICF5"/>
<evidence type="ECO:0000256" key="2">
    <source>
        <dbReference type="ARBA" id="ARBA00022801"/>
    </source>
</evidence>
<evidence type="ECO:0000256" key="3">
    <source>
        <dbReference type="ARBA" id="ARBA00022806"/>
    </source>
</evidence>
<dbReference type="GO" id="GO:0016787">
    <property type="term" value="F:hydrolase activity"/>
    <property type="evidence" value="ECO:0007669"/>
    <property type="project" value="UniProtKB-KW"/>
</dbReference>
<dbReference type="PANTHER" id="PTHR43788:SF8">
    <property type="entry name" value="DNA-BINDING PROTEIN SMUBP-2"/>
    <property type="match status" value="1"/>
</dbReference>
<dbReference type="PANTHER" id="PTHR43788">
    <property type="entry name" value="DNA2/NAM7 HELICASE FAMILY MEMBER"/>
    <property type="match status" value="1"/>
</dbReference>
<keyword evidence="2 7" id="KW-0378">Hydrolase</keyword>
<sequence>MPALDPHRLAQVIPGFAEADIPHKRLSLDQCSRLGTLLGLGRGTEAQAIGVSLRLSEKGAITSVAFATEALVVQINTQLSKSSSGSARTVSPYKGIADTLSNSRCLLVGVGMQRIALLLRHQLQANCMAVDLSMLFSNLVERGLPSPGEIAQEVLSSRARVFKINALWHYQTNDDLCLRAWLTACIGSRSSERLEASAKLRTEHLRVAHIECLAVAAMNIELLEAKKPTQSENEFTRVDILKGRKLLLHNARFQSRVRKSRQTIIQINGGAMEARAFEAKGRRTELQIIGGRALASADIVDVRVLGREEATSSELARDGYFSDLLEEVAVLDGSTFNRLLWFPNRKNFKRNRRQATDRQFDALNASQRIVASAMIDEKEQLVITHGPPGTGKTTTIAAALDYWQVNKKPVWVIAQSNVGVKNIARSIIKRGIKFKLLVSKEFHFEWHEHLYKGSVEDTIIRSERFFTDFDPVHEIGDAQIILCTLAMLSNPQLAPIGMFAHRPMERLVVDEASQIDVSEFMHLFGRFEELRKVCMFGDPKQLPPFGKEHAPKMQTIFDFPHIRKGAYFLDTQYRMPVPLGDFISQEVYKSLLKSVHDVQGRDCMKVIDVRKGVEEQLGTSWKNMEEAHTVVNLVKHYYRKLKFCIITPYDAQRATITNLLKGANLPSDVVYNVDSFQGTQVSACDVPLVFVADNMSSGPNRTRSPVCHRIGRADHHASFPEPPESRQRHAHPVPAGHDPRHPASVHPRWRQTHVAREAREGVGRSGWYCWRSVGGCDGSRG</sequence>
<keyword evidence="8" id="KW-1185">Reference proteome</keyword>
<dbReference type="Pfam" id="PF13087">
    <property type="entry name" value="AAA_12"/>
    <property type="match status" value="1"/>
</dbReference>